<protein>
    <submittedName>
        <fullName evidence="1">Uncharacterized protein</fullName>
    </submittedName>
</protein>
<evidence type="ECO:0000313" key="2">
    <source>
        <dbReference type="Proteomes" id="UP000233551"/>
    </source>
</evidence>
<comment type="caution">
    <text evidence="1">The sequence shown here is derived from an EMBL/GenBank/DDBJ whole genome shotgun (WGS) entry which is preliminary data.</text>
</comment>
<keyword evidence="2" id="KW-1185">Reference proteome</keyword>
<dbReference type="AlphaFoldDB" id="A0A2I0L234"/>
<dbReference type="EMBL" id="PGOL01000193">
    <property type="protein sequence ID" value="PKI74769.1"/>
    <property type="molecule type" value="Genomic_DNA"/>
</dbReference>
<evidence type="ECO:0000313" key="1">
    <source>
        <dbReference type="EMBL" id="PKI74769.1"/>
    </source>
</evidence>
<organism evidence="1 2">
    <name type="scientific">Punica granatum</name>
    <name type="common">Pomegranate</name>
    <dbReference type="NCBI Taxonomy" id="22663"/>
    <lineage>
        <taxon>Eukaryota</taxon>
        <taxon>Viridiplantae</taxon>
        <taxon>Streptophyta</taxon>
        <taxon>Embryophyta</taxon>
        <taxon>Tracheophyta</taxon>
        <taxon>Spermatophyta</taxon>
        <taxon>Magnoliopsida</taxon>
        <taxon>eudicotyledons</taxon>
        <taxon>Gunneridae</taxon>
        <taxon>Pentapetalae</taxon>
        <taxon>rosids</taxon>
        <taxon>malvids</taxon>
        <taxon>Myrtales</taxon>
        <taxon>Lythraceae</taxon>
        <taxon>Punica</taxon>
    </lineage>
</organism>
<proteinExistence type="predicted"/>
<accession>A0A2I0L234</accession>
<gene>
    <name evidence="1" type="ORF">CRG98_004787</name>
</gene>
<dbReference type="Proteomes" id="UP000233551">
    <property type="component" value="Unassembled WGS sequence"/>
</dbReference>
<sequence>MGVVCHLSHDLLDDNVVCSPEGVDLPEASLAAGATACSLEMPRSCDEGLELWGGAPMYPDGSGIRVNPLSRTVLMACLVATVPEEEAALEGKYKIVPQGLDDQCYPNMGVVGQGCSSFHLLKWPDAGPLCDHCPLLWFVAPSSGVRWRAVRTRILISSGGTCECLRNAAWECPSRGRATNTCEKESPPTILRPGVLVSRGQRKRKGT</sequence>
<reference evidence="1 2" key="1">
    <citation type="submission" date="2017-11" db="EMBL/GenBank/DDBJ databases">
        <title>De-novo sequencing of pomegranate (Punica granatum L.) genome.</title>
        <authorList>
            <person name="Akparov Z."/>
            <person name="Amiraslanov A."/>
            <person name="Hajiyeva S."/>
            <person name="Abbasov M."/>
            <person name="Kaur K."/>
            <person name="Hamwieh A."/>
            <person name="Solovyev V."/>
            <person name="Salamov A."/>
            <person name="Braich B."/>
            <person name="Kosarev P."/>
            <person name="Mahmoud A."/>
            <person name="Hajiyev E."/>
            <person name="Babayeva S."/>
            <person name="Izzatullayeva V."/>
            <person name="Mammadov A."/>
            <person name="Mammadov A."/>
            <person name="Sharifova S."/>
            <person name="Ojaghi J."/>
            <person name="Eynullazada K."/>
            <person name="Bayramov B."/>
            <person name="Abdulazimova A."/>
            <person name="Shahmuradov I."/>
        </authorList>
    </citation>
    <scope>NUCLEOTIDE SEQUENCE [LARGE SCALE GENOMIC DNA]</scope>
    <source>
        <strain evidence="2">cv. AG2017</strain>
        <tissue evidence="1">Leaf</tissue>
    </source>
</reference>
<name>A0A2I0L234_PUNGR</name>